<evidence type="ECO:0000313" key="3">
    <source>
        <dbReference type="Proteomes" id="UP001500888"/>
    </source>
</evidence>
<evidence type="ECO:0000313" key="2">
    <source>
        <dbReference type="EMBL" id="GAA3824542.1"/>
    </source>
</evidence>
<dbReference type="InterPro" id="IPR006076">
    <property type="entry name" value="FAD-dep_OxRdtase"/>
</dbReference>
<dbReference type="InterPro" id="IPR036188">
    <property type="entry name" value="FAD/NAD-bd_sf"/>
</dbReference>
<dbReference type="PANTHER" id="PTHR13847:SF285">
    <property type="entry name" value="FAD DEPENDENT OXIDOREDUCTASE DOMAIN-CONTAINING PROTEIN"/>
    <property type="match status" value="1"/>
</dbReference>
<evidence type="ECO:0000259" key="1">
    <source>
        <dbReference type="Pfam" id="PF01266"/>
    </source>
</evidence>
<dbReference type="Pfam" id="PF01266">
    <property type="entry name" value="DAO"/>
    <property type="match status" value="1"/>
</dbReference>
<reference evidence="3" key="1">
    <citation type="journal article" date="2019" name="Int. J. Syst. Evol. Microbiol.">
        <title>The Global Catalogue of Microorganisms (GCM) 10K type strain sequencing project: providing services to taxonomists for standard genome sequencing and annotation.</title>
        <authorList>
            <consortium name="The Broad Institute Genomics Platform"/>
            <consortium name="The Broad Institute Genome Sequencing Center for Infectious Disease"/>
            <person name="Wu L."/>
            <person name="Ma J."/>
        </authorList>
    </citation>
    <scope>NUCLEOTIDE SEQUENCE [LARGE SCALE GENOMIC DNA]</scope>
    <source>
        <strain evidence="3">JCM 16908</strain>
    </source>
</reference>
<dbReference type="Proteomes" id="UP001500888">
    <property type="component" value="Unassembled WGS sequence"/>
</dbReference>
<gene>
    <name evidence="2" type="ORF">GCM10022226_51560</name>
</gene>
<proteinExistence type="predicted"/>
<dbReference type="Gene3D" id="3.50.50.60">
    <property type="entry name" value="FAD/NAD(P)-binding domain"/>
    <property type="match status" value="1"/>
</dbReference>
<organism evidence="2 3">
    <name type="scientific">Sphaerisporangium flaviroseum</name>
    <dbReference type="NCBI Taxonomy" id="509199"/>
    <lineage>
        <taxon>Bacteria</taxon>
        <taxon>Bacillati</taxon>
        <taxon>Actinomycetota</taxon>
        <taxon>Actinomycetes</taxon>
        <taxon>Streptosporangiales</taxon>
        <taxon>Streptosporangiaceae</taxon>
        <taxon>Sphaerisporangium</taxon>
    </lineage>
</organism>
<dbReference type="SUPFAM" id="SSF51905">
    <property type="entry name" value="FAD/NAD(P)-binding domain"/>
    <property type="match status" value="1"/>
</dbReference>
<dbReference type="EMBL" id="BAAAZR010000019">
    <property type="protein sequence ID" value="GAA3824542.1"/>
    <property type="molecule type" value="Genomic_DNA"/>
</dbReference>
<name>A0ABP7IRI3_9ACTN</name>
<accession>A0ABP7IRI3</accession>
<dbReference type="Gene3D" id="3.30.9.10">
    <property type="entry name" value="D-Amino Acid Oxidase, subunit A, domain 2"/>
    <property type="match status" value="1"/>
</dbReference>
<feature type="domain" description="FAD dependent oxidoreductase" evidence="1">
    <location>
        <begin position="71"/>
        <end position="442"/>
    </location>
</feature>
<sequence>MPRGRATMRIGLPGSAASYGHAAGGGDHMSGKGLNGTPLTADFANGGVSYWYRQIGVPERRTALPGPREYDVAIVGGGYTGMWTAYYLKKAQPDLRIAILEKEFAGFGASGRNGGWLSAEFAGSRERHAAARGRQAMIDLQHAMFTAVDEVIEVMRAEGINADVHKGGLVHVATNPAQNRRMHAELADLRSWGFAEQDMRLLSREEQDDRIRVAGAISATFSPHCARIQPAKLAVGLARVVTALGVDLFEGTTVTEIRPRAGGKEGRAAAVTNRGTVTAEYVIRATEGFTAGIQGQRRQWLPMNSSMIVTEPLSDEVWDKIGWRDHELLGDEAHAYCYAQRTADGRIAIGGRGVPYRFGSRTDVRGATQPQTVAALRKIMTTLFPATAGARIHHSWCGVLGVPRDWCSTVHLDHATGLGWAGGYVGSGVTTTNLAGRTLRDLVLRRETELTALPWVGRQVRQWEPEPLRWIGVQAIYALFRTADRHESAQMGRTSAYARLANLISGR</sequence>
<dbReference type="PANTHER" id="PTHR13847">
    <property type="entry name" value="SARCOSINE DEHYDROGENASE-RELATED"/>
    <property type="match status" value="1"/>
</dbReference>
<protein>
    <submittedName>
        <fullName evidence="2">FAD-binding oxidoreductase</fullName>
    </submittedName>
</protein>
<keyword evidence="3" id="KW-1185">Reference proteome</keyword>
<comment type="caution">
    <text evidence="2">The sequence shown here is derived from an EMBL/GenBank/DDBJ whole genome shotgun (WGS) entry which is preliminary data.</text>
</comment>